<dbReference type="FunFam" id="3.40.50.300:FF:000011">
    <property type="entry name" value="Putative ABC transporter ATP-binding component"/>
    <property type="match status" value="1"/>
</dbReference>
<dbReference type="SMART" id="SM00382">
    <property type="entry name" value="AAA"/>
    <property type="match status" value="2"/>
</dbReference>
<dbReference type="GO" id="GO:0005524">
    <property type="term" value="F:ATP binding"/>
    <property type="evidence" value="ECO:0007669"/>
    <property type="project" value="UniProtKB-KW"/>
</dbReference>
<dbReference type="EMBL" id="FMUS01000006">
    <property type="protein sequence ID" value="SCY33185.1"/>
    <property type="molecule type" value="Genomic_DNA"/>
</dbReference>
<dbReference type="InterPro" id="IPR003593">
    <property type="entry name" value="AAA+_ATPase"/>
</dbReference>
<dbReference type="RefSeq" id="WP_091541357.1">
    <property type="nucleotide sequence ID" value="NZ_FMUS01000006.1"/>
</dbReference>
<dbReference type="FunFam" id="3.40.50.300:FF:000309">
    <property type="entry name" value="ABC transporter ATP-binding protein"/>
    <property type="match status" value="1"/>
</dbReference>
<dbReference type="GO" id="GO:0003677">
    <property type="term" value="F:DNA binding"/>
    <property type="evidence" value="ECO:0007669"/>
    <property type="project" value="InterPro"/>
</dbReference>
<dbReference type="OrthoDB" id="9801441at2"/>
<keyword evidence="2" id="KW-0547">Nucleotide-binding</keyword>
<dbReference type="PANTHER" id="PTHR42855:SF2">
    <property type="entry name" value="DRUG RESISTANCE ABC TRANSPORTER,ATP-BINDING PROTEIN"/>
    <property type="match status" value="1"/>
</dbReference>
<feature type="domain" description="ABC transporter" evidence="5">
    <location>
        <begin position="4"/>
        <end position="259"/>
    </location>
</feature>
<dbReference type="CDD" id="cd03221">
    <property type="entry name" value="ABCF_EF-3"/>
    <property type="match status" value="2"/>
</dbReference>
<evidence type="ECO:0000256" key="3">
    <source>
        <dbReference type="ARBA" id="ARBA00022840"/>
    </source>
</evidence>
<keyword evidence="4" id="KW-0175">Coiled coil</keyword>
<sequence length="635" mass="73158">MIHIYLKNIKKYFGGNEILKDITFDVQIGEKVGIIGRNGTGKTTLFKLINQVEKHDGGDISIKKDTRIGYLDQIPIFSDDYLVIDVLNTAFEEEFRILGKMRQLEVLMADSSTATLDGIMKKYSILQQEFLCLGGYEIDEKLSRICNGLKISEELKSRHFSSLSGGEKTTILLGKILLKSCDLLLLDEPSNHLDMESIEWLEKFITDYEGTVIVISHDRYFLDKTVNKIIEIEDGVCEVYLGNYSYYVEEKNRRLIEMLEDYKNQQKKIKSMEEAAKRFKDWGNRGDNPKFHRKAASILKKIEKLEKIKKPILDRRKIQVEFTSKELSGKDVVKIHQISKAFNNTTILSKIDLHIYKNDKVSILGKNGAGKSTLFKLITGEYLPDEGKILIGNSTKVGYLQQNITFNDLEMSVLEAFRSNLSVNEGEARSILAQFLFYDEDVFKKVGTLSGGEKSRLRLCQLMHQDVNTLILDEPTNHLDIESREMLEDALKDFDGTVIFVSHDRYFINMLAEKVFEIKDSKITEYVGNYDYYKEKQTQTLDLISHNQSNYIKKTVEIKEKHSSRQGKDKPKSIKIDVNAIEDKIEALEKQITLIDEDMLNNASNYAALESLQITKDKLQQELDILLEKWMNYNH</sequence>
<dbReference type="PANTHER" id="PTHR42855">
    <property type="entry name" value="ABC TRANSPORTER ATP-BINDING SUBUNIT"/>
    <property type="match status" value="1"/>
</dbReference>
<dbReference type="InterPro" id="IPR032781">
    <property type="entry name" value="ABC_tran_Xtn"/>
</dbReference>
<evidence type="ECO:0000256" key="4">
    <source>
        <dbReference type="SAM" id="Coils"/>
    </source>
</evidence>
<keyword evidence="1" id="KW-0677">Repeat</keyword>
<dbReference type="Pfam" id="PF12848">
    <property type="entry name" value="ABC_tran_Xtn"/>
    <property type="match status" value="1"/>
</dbReference>
<dbReference type="Proteomes" id="UP000198636">
    <property type="component" value="Unassembled WGS sequence"/>
</dbReference>
<organism evidence="6 7">
    <name type="scientific">Alkaliphilus peptidifermentans DSM 18978</name>
    <dbReference type="NCBI Taxonomy" id="1120976"/>
    <lineage>
        <taxon>Bacteria</taxon>
        <taxon>Bacillati</taxon>
        <taxon>Bacillota</taxon>
        <taxon>Clostridia</taxon>
        <taxon>Peptostreptococcales</taxon>
        <taxon>Natronincolaceae</taxon>
        <taxon>Alkaliphilus</taxon>
    </lineage>
</organism>
<dbReference type="PROSITE" id="PS50893">
    <property type="entry name" value="ABC_TRANSPORTER_2"/>
    <property type="match status" value="2"/>
</dbReference>
<dbReference type="SUPFAM" id="SSF52540">
    <property type="entry name" value="P-loop containing nucleoside triphosphate hydrolases"/>
    <property type="match status" value="2"/>
</dbReference>
<evidence type="ECO:0000259" key="5">
    <source>
        <dbReference type="PROSITE" id="PS50893"/>
    </source>
</evidence>
<evidence type="ECO:0000256" key="2">
    <source>
        <dbReference type="ARBA" id="ARBA00022741"/>
    </source>
</evidence>
<dbReference type="InterPro" id="IPR017871">
    <property type="entry name" value="ABC_transporter-like_CS"/>
</dbReference>
<feature type="domain" description="ABC transporter" evidence="5">
    <location>
        <begin position="333"/>
        <end position="545"/>
    </location>
</feature>
<proteinExistence type="predicted"/>
<protein>
    <submittedName>
        <fullName evidence="6">ATPase components of ABC transporters with duplicated ATPase domains</fullName>
    </submittedName>
</protein>
<dbReference type="InterPro" id="IPR051309">
    <property type="entry name" value="ABCF_ATPase"/>
</dbReference>
<dbReference type="AlphaFoldDB" id="A0A1G5F1Q6"/>
<dbReference type="GO" id="GO:0016887">
    <property type="term" value="F:ATP hydrolysis activity"/>
    <property type="evidence" value="ECO:0007669"/>
    <property type="project" value="InterPro"/>
</dbReference>
<name>A0A1G5F1Q6_9FIRM</name>
<dbReference type="Pfam" id="PF00005">
    <property type="entry name" value="ABC_tran"/>
    <property type="match status" value="2"/>
</dbReference>
<keyword evidence="3" id="KW-0067">ATP-binding</keyword>
<keyword evidence="7" id="KW-1185">Reference proteome</keyword>
<feature type="coiled-coil region" evidence="4">
    <location>
        <begin position="578"/>
        <end position="629"/>
    </location>
</feature>
<evidence type="ECO:0000256" key="1">
    <source>
        <dbReference type="ARBA" id="ARBA00022737"/>
    </source>
</evidence>
<feature type="coiled-coil region" evidence="4">
    <location>
        <begin position="248"/>
        <end position="275"/>
    </location>
</feature>
<accession>A0A1G5F1Q6</accession>
<dbReference type="STRING" id="1120976.SAMN03080606_01310"/>
<dbReference type="InterPro" id="IPR003439">
    <property type="entry name" value="ABC_transporter-like_ATP-bd"/>
</dbReference>
<dbReference type="InterPro" id="IPR027417">
    <property type="entry name" value="P-loop_NTPase"/>
</dbReference>
<dbReference type="NCBIfam" id="NF000355">
    <property type="entry name" value="ribo_prot_ABC_F"/>
    <property type="match status" value="1"/>
</dbReference>
<evidence type="ECO:0000313" key="6">
    <source>
        <dbReference type="EMBL" id="SCY33185.1"/>
    </source>
</evidence>
<dbReference type="Gene3D" id="3.40.50.300">
    <property type="entry name" value="P-loop containing nucleotide triphosphate hydrolases"/>
    <property type="match status" value="2"/>
</dbReference>
<evidence type="ECO:0000313" key="7">
    <source>
        <dbReference type="Proteomes" id="UP000198636"/>
    </source>
</evidence>
<gene>
    <name evidence="6" type="ORF">SAMN03080606_01310</name>
</gene>
<reference evidence="6 7" key="1">
    <citation type="submission" date="2016-10" db="EMBL/GenBank/DDBJ databases">
        <authorList>
            <person name="de Groot N.N."/>
        </authorList>
    </citation>
    <scope>NUCLEOTIDE SEQUENCE [LARGE SCALE GENOMIC DNA]</scope>
    <source>
        <strain evidence="6 7">DSM 18978</strain>
    </source>
</reference>
<dbReference type="PROSITE" id="PS00211">
    <property type="entry name" value="ABC_TRANSPORTER_1"/>
    <property type="match status" value="1"/>
</dbReference>